<dbReference type="AlphaFoldDB" id="A0A699XAQ0"/>
<organism evidence="2">
    <name type="scientific">Tanacetum cinerariifolium</name>
    <name type="common">Dalmatian daisy</name>
    <name type="synonym">Chrysanthemum cinerariifolium</name>
    <dbReference type="NCBI Taxonomy" id="118510"/>
    <lineage>
        <taxon>Eukaryota</taxon>
        <taxon>Viridiplantae</taxon>
        <taxon>Streptophyta</taxon>
        <taxon>Embryophyta</taxon>
        <taxon>Tracheophyta</taxon>
        <taxon>Spermatophyta</taxon>
        <taxon>Magnoliopsida</taxon>
        <taxon>eudicotyledons</taxon>
        <taxon>Gunneridae</taxon>
        <taxon>Pentapetalae</taxon>
        <taxon>asterids</taxon>
        <taxon>campanulids</taxon>
        <taxon>Asterales</taxon>
        <taxon>Asteraceae</taxon>
        <taxon>Asteroideae</taxon>
        <taxon>Anthemideae</taxon>
        <taxon>Anthemidinae</taxon>
        <taxon>Tanacetum</taxon>
    </lineage>
</organism>
<accession>A0A699XAQ0</accession>
<name>A0A699XAQ0_TANCI</name>
<comment type="caution">
    <text evidence="2">The sequence shown here is derived from an EMBL/GenBank/DDBJ whole genome shotgun (WGS) entry which is preliminary data.</text>
</comment>
<sequence>ADDGKGSAATKIGPSAPSVCSKDFVSITDVNRCDDPDVTSSPSNTVDQVQTDGRCVGLKSVSHEDNTRLRNEAALSENTDTQPTGSSLETQRGRT</sequence>
<evidence type="ECO:0000313" key="2">
    <source>
        <dbReference type="EMBL" id="GFD55038.1"/>
    </source>
</evidence>
<evidence type="ECO:0000256" key="1">
    <source>
        <dbReference type="SAM" id="MobiDB-lite"/>
    </source>
</evidence>
<feature type="non-terminal residue" evidence="2">
    <location>
        <position position="1"/>
    </location>
</feature>
<reference evidence="2" key="1">
    <citation type="journal article" date="2019" name="Sci. Rep.">
        <title>Draft genome of Tanacetum cinerariifolium, the natural source of mosquito coil.</title>
        <authorList>
            <person name="Yamashiro T."/>
            <person name="Shiraishi A."/>
            <person name="Satake H."/>
            <person name="Nakayama K."/>
        </authorList>
    </citation>
    <scope>NUCLEOTIDE SEQUENCE</scope>
</reference>
<feature type="non-terminal residue" evidence="2">
    <location>
        <position position="95"/>
    </location>
</feature>
<feature type="region of interest" description="Disordered" evidence="1">
    <location>
        <begin position="57"/>
        <end position="95"/>
    </location>
</feature>
<feature type="compositionally biased region" description="Basic and acidic residues" evidence="1">
    <location>
        <begin position="61"/>
        <end position="71"/>
    </location>
</feature>
<gene>
    <name evidence="2" type="ORF">Tci_927007</name>
</gene>
<protein>
    <submittedName>
        <fullName evidence="2">Uncharacterized protein</fullName>
    </submittedName>
</protein>
<dbReference type="EMBL" id="BKCJ011813312">
    <property type="protein sequence ID" value="GFD55038.1"/>
    <property type="molecule type" value="Genomic_DNA"/>
</dbReference>
<feature type="region of interest" description="Disordered" evidence="1">
    <location>
        <begin position="1"/>
        <end position="20"/>
    </location>
</feature>
<feature type="compositionally biased region" description="Polar residues" evidence="1">
    <location>
        <begin position="76"/>
        <end position="95"/>
    </location>
</feature>
<proteinExistence type="predicted"/>